<reference evidence="2 3" key="1">
    <citation type="journal article" date="2017" name="Mol. Biol. Evol.">
        <title>The 4-celled Tetrabaena socialis nuclear genome reveals the essential components for genetic control of cell number at the origin of multicellularity in the volvocine lineage.</title>
        <authorList>
            <person name="Featherston J."/>
            <person name="Arakaki Y."/>
            <person name="Hanschen E.R."/>
            <person name="Ferris P.J."/>
            <person name="Michod R.E."/>
            <person name="Olson B.J.S.C."/>
            <person name="Nozaki H."/>
            <person name="Durand P.M."/>
        </authorList>
    </citation>
    <scope>NUCLEOTIDE SEQUENCE [LARGE SCALE GENOMIC DNA]</scope>
    <source>
        <strain evidence="2 3">NIES-571</strain>
    </source>
</reference>
<evidence type="ECO:0000313" key="3">
    <source>
        <dbReference type="Proteomes" id="UP000236333"/>
    </source>
</evidence>
<proteinExistence type="predicted"/>
<comment type="caution">
    <text evidence="2">The sequence shown here is derived from an EMBL/GenBank/DDBJ whole genome shotgun (WGS) entry which is preliminary data.</text>
</comment>
<dbReference type="Proteomes" id="UP000236333">
    <property type="component" value="Unassembled WGS sequence"/>
</dbReference>
<feature type="region of interest" description="Disordered" evidence="1">
    <location>
        <begin position="90"/>
        <end position="116"/>
    </location>
</feature>
<evidence type="ECO:0000313" key="2">
    <source>
        <dbReference type="EMBL" id="PNH08745.1"/>
    </source>
</evidence>
<accession>A0A2J8A8B3</accession>
<dbReference type="EMBL" id="PGGS01000117">
    <property type="protein sequence ID" value="PNH08745.1"/>
    <property type="molecule type" value="Genomic_DNA"/>
</dbReference>
<organism evidence="2 3">
    <name type="scientific">Tetrabaena socialis</name>
    <dbReference type="NCBI Taxonomy" id="47790"/>
    <lineage>
        <taxon>Eukaryota</taxon>
        <taxon>Viridiplantae</taxon>
        <taxon>Chlorophyta</taxon>
        <taxon>core chlorophytes</taxon>
        <taxon>Chlorophyceae</taxon>
        <taxon>CS clade</taxon>
        <taxon>Chlamydomonadales</taxon>
        <taxon>Tetrabaenaceae</taxon>
        <taxon>Tetrabaena</taxon>
    </lineage>
</organism>
<dbReference type="OrthoDB" id="5538672at2759"/>
<evidence type="ECO:0000256" key="1">
    <source>
        <dbReference type="SAM" id="MobiDB-lite"/>
    </source>
</evidence>
<gene>
    <name evidence="2" type="ORF">TSOC_004686</name>
</gene>
<keyword evidence="3" id="KW-1185">Reference proteome</keyword>
<feature type="compositionally biased region" description="Basic and acidic residues" evidence="1">
    <location>
        <begin position="101"/>
        <end position="112"/>
    </location>
</feature>
<dbReference type="AlphaFoldDB" id="A0A2J8A8B3"/>
<sequence>MPYITLDVGSRYSDDRVYGAPEPSYGMGHPDYAVQPRLYDIHHSGRHEAPASGAVRALRGGPVLADTWLVRQDTWAVQLGGEGAGEVVPALTLGPEEGELPGDRPEDDDKPRVSPQVPTDELLARYLPQTSRAEPRPSTAAVSVVSGFTTQALPASLPDPPPAFRLVRERHVEDLEGRKRAAHEESLAALEGRLAGYNALLRRPCHFALHL</sequence>
<protein>
    <submittedName>
        <fullName evidence="2">Primary ciliary dyskinesia protein 1</fullName>
    </submittedName>
</protein>
<name>A0A2J8A8B3_9CHLO</name>